<sequence>MSPFAVYLRELRRQRGLKQRDAADLLGYEQSYLSALERGAKGPPKRDFIARLIRVLALNDAEQTELDEALRKSKRQVSLPCTAPVEEYELLRELEPQLGRLHPVQIKMIRQVLALPQVFFMTVPKGGIATNSSCETEAAMT</sequence>
<keyword evidence="2" id="KW-0238">DNA-binding</keyword>
<dbReference type="SMART" id="SM00530">
    <property type="entry name" value="HTH_XRE"/>
    <property type="match status" value="1"/>
</dbReference>
<keyword evidence="3" id="KW-1185">Reference proteome</keyword>
<dbReference type="GO" id="GO:0003677">
    <property type="term" value="F:DNA binding"/>
    <property type="evidence" value="ECO:0007669"/>
    <property type="project" value="UniProtKB-KW"/>
</dbReference>
<dbReference type="AlphaFoldDB" id="A0A5E4ZS04"/>
<dbReference type="InterPro" id="IPR001387">
    <property type="entry name" value="Cro/C1-type_HTH"/>
</dbReference>
<proteinExistence type="predicted"/>
<dbReference type="CDD" id="cd00093">
    <property type="entry name" value="HTH_XRE"/>
    <property type="match status" value="1"/>
</dbReference>
<dbReference type="PROSITE" id="PS50943">
    <property type="entry name" value="HTH_CROC1"/>
    <property type="match status" value="1"/>
</dbReference>
<gene>
    <name evidence="2" type="ORF">PCA31118_01153</name>
</gene>
<accession>A0A5E4ZS04</accession>
<organism evidence="2 3">
    <name type="scientific">Pandoraea captiosa</name>
    <dbReference type="NCBI Taxonomy" id="2508302"/>
    <lineage>
        <taxon>Bacteria</taxon>
        <taxon>Pseudomonadati</taxon>
        <taxon>Pseudomonadota</taxon>
        <taxon>Betaproteobacteria</taxon>
        <taxon>Burkholderiales</taxon>
        <taxon>Burkholderiaceae</taxon>
        <taxon>Pandoraea</taxon>
    </lineage>
</organism>
<feature type="domain" description="HTH cro/C1-type" evidence="1">
    <location>
        <begin position="8"/>
        <end position="63"/>
    </location>
</feature>
<name>A0A5E4ZS04_9BURK</name>
<dbReference type="RefSeq" id="WP_150623919.1">
    <property type="nucleotide sequence ID" value="NZ_CABPSQ010000002.1"/>
</dbReference>
<protein>
    <submittedName>
        <fullName evidence="2">DNA-binding protein</fullName>
    </submittedName>
</protein>
<dbReference type="OrthoDB" id="9035001at2"/>
<evidence type="ECO:0000313" key="3">
    <source>
        <dbReference type="Proteomes" id="UP000414136"/>
    </source>
</evidence>
<dbReference type="SUPFAM" id="SSF47413">
    <property type="entry name" value="lambda repressor-like DNA-binding domains"/>
    <property type="match status" value="1"/>
</dbReference>
<evidence type="ECO:0000313" key="2">
    <source>
        <dbReference type="EMBL" id="VVE63212.1"/>
    </source>
</evidence>
<evidence type="ECO:0000259" key="1">
    <source>
        <dbReference type="PROSITE" id="PS50943"/>
    </source>
</evidence>
<dbReference type="EMBL" id="CABPSQ010000002">
    <property type="protein sequence ID" value="VVE63212.1"/>
    <property type="molecule type" value="Genomic_DNA"/>
</dbReference>
<dbReference type="Pfam" id="PF13560">
    <property type="entry name" value="HTH_31"/>
    <property type="match status" value="1"/>
</dbReference>
<dbReference type="Gene3D" id="1.10.260.40">
    <property type="entry name" value="lambda repressor-like DNA-binding domains"/>
    <property type="match status" value="1"/>
</dbReference>
<dbReference type="InterPro" id="IPR010982">
    <property type="entry name" value="Lambda_DNA-bd_dom_sf"/>
</dbReference>
<dbReference type="Proteomes" id="UP000414136">
    <property type="component" value="Unassembled WGS sequence"/>
</dbReference>
<reference evidence="2 3" key="1">
    <citation type="submission" date="2019-08" db="EMBL/GenBank/DDBJ databases">
        <authorList>
            <person name="Peeters C."/>
        </authorList>
    </citation>
    <scope>NUCLEOTIDE SEQUENCE [LARGE SCALE GENOMIC DNA]</scope>
    <source>
        <strain evidence="2 3">LMG 31118</strain>
    </source>
</reference>